<dbReference type="InterPro" id="IPR050807">
    <property type="entry name" value="TransReg_Diox_bact_type"/>
</dbReference>
<dbReference type="EMBL" id="JAHRWL010000001">
    <property type="protein sequence ID" value="MBV2358247.1"/>
    <property type="molecule type" value="Genomic_DNA"/>
</dbReference>
<dbReference type="PANTHER" id="PTHR46797">
    <property type="entry name" value="HTH-TYPE TRANSCRIPTIONAL REGULATOR"/>
    <property type="match status" value="1"/>
</dbReference>
<comment type="caution">
    <text evidence="3">The sequence shown here is derived from an EMBL/GenBank/DDBJ whole genome shotgun (WGS) entry which is preliminary data.</text>
</comment>
<evidence type="ECO:0000259" key="2">
    <source>
        <dbReference type="PROSITE" id="PS50943"/>
    </source>
</evidence>
<gene>
    <name evidence="3" type="ORF">KUH32_00530</name>
</gene>
<keyword evidence="4" id="KW-1185">Reference proteome</keyword>
<dbReference type="Pfam" id="PF01381">
    <property type="entry name" value="HTH_3"/>
    <property type="match status" value="1"/>
</dbReference>
<dbReference type="RefSeq" id="WP_217776125.1">
    <property type="nucleotide sequence ID" value="NZ_JAHRWL010000001.1"/>
</dbReference>
<dbReference type="PROSITE" id="PS50943">
    <property type="entry name" value="HTH_CROC1"/>
    <property type="match status" value="1"/>
</dbReference>
<evidence type="ECO:0000256" key="1">
    <source>
        <dbReference type="ARBA" id="ARBA00023125"/>
    </source>
</evidence>
<dbReference type="PANTHER" id="PTHR46797:SF10">
    <property type="entry name" value="BLR1115 PROTEIN"/>
    <property type="match status" value="1"/>
</dbReference>
<organism evidence="3 4">
    <name type="scientific">Thalassococcus arenae</name>
    <dbReference type="NCBI Taxonomy" id="2851652"/>
    <lineage>
        <taxon>Bacteria</taxon>
        <taxon>Pseudomonadati</taxon>
        <taxon>Pseudomonadota</taxon>
        <taxon>Alphaproteobacteria</taxon>
        <taxon>Rhodobacterales</taxon>
        <taxon>Roseobacteraceae</taxon>
        <taxon>Thalassococcus</taxon>
    </lineage>
</organism>
<dbReference type="Proteomes" id="UP001166293">
    <property type="component" value="Unassembled WGS sequence"/>
</dbReference>
<reference evidence="3" key="1">
    <citation type="submission" date="2021-06" db="EMBL/GenBank/DDBJ databases">
        <title>Thalassococcus sp. CAU 1522 isolated from sea sand, Republic of Korea.</title>
        <authorList>
            <person name="Kim W."/>
        </authorList>
    </citation>
    <scope>NUCLEOTIDE SEQUENCE</scope>
    <source>
        <strain evidence="3">CAU 1522</strain>
    </source>
</reference>
<accession>A0ABS6N3M2</accession>
<dbReference type="SMART" id="SM00530">
    <property type="entry name" value="HTH_XRE"/>
    <property type="match status" value="1"/>
</dbReference>
<dbReference type="CDD" id="cd00093">
    <property type="entry name" value="HTH_XRE"/>
    <property type="match status" value="1"/>
</dbReference>
<name>A0ABS6N3M2_9RHOB</name>
<proteinExistence type="predicted"/>
<feature type="domain" description="HTH cro/C1-type" evidence="2">
    <location>
        <begin position="13"/>
        <end position="67"/>
    </location>
</feature>
<sequence>MPRTVTHRLAEALAAMRSEKGWTLDQLAERSGVSRAALSRLEHAEVSPTADALARLCAAHGVRLSQLLARVEECYPALVGADEQNQWRDSDHPVTLRDMSPAGPGLSGCVQECRLGPGTATTLPVSAQPGAERHILMMQGQLTVSQGDETHEIARGDVLRFHENGPVALQAQGETGVRFFLFSVTG</sequence>
<evidence type="ECO:0000313" key="4">
    <source>
        <dbReference type="Proteomes" id="UP001166293"/>
    </source>
</evidence>
<dbReference type="InterPro" id="IPR001387">
    <property type="entry name" value="Cro/C1-type_HTH"/>
</dbReference>
<protein>
    <submittedName>
        <fullName evidence="3">XRE family transcriptional regulator</fullName>
    </submittedName>
</protein>
<evidence type="ECO:0000313" key="3">
    <source>
        <dbReference type="EMBL" id="MBV2358247.1"/>
    </source>
</evidence>
<keyword evidence="1" id="KW-0238">DNA-binding</keyword>